<protein>
    <recommendedName>
        <fullName evidence="3">Tyr recombinase domain-containing protein</fullName>
    </recommendedName>
</protein>
<dbReference type="InterPro" id="IPR011010">
    <property type="entry name" value="DNA_brk_join_enz"/>
</dbReference>
<gene>
    <name evidence="2" type="ORF">BN4615_P125</name>
</gene>
<dbReference type="EMBL" id="LT559118">
    <property type="protein sequence ID" value="SBO90611.1"/>
    <property type="molecule type" value="Genomic_DNA"/>
</dbReference>
<dbReference type="RefSeq" id="WP_225270049.1">
    <property type="nucleotide sequence ID" value="NZ_CP084058.1"/>
</dbReference>
<dbReference type="AlphaFoldDB" id="A0A1M4DVP6"/>
<feature type="region of interest" description="Disordered" evidence="1">
    <location>
        <begin position="1"/>
        <end position="23"/>
    </location>
</feature>
<name>A0A1M4DVP6_9ACTN</name>
<dbReference type="SUPFAM" id="SSF56349">
    <property type="entry name" value="DNA breaking-rejoining enzymes"/>
    <property type="match status" value="1"/>
</dbReference>
<reference evidence="2" key="1">
    <citation type="submission" date="2016-04" db="EMBL/GenBank/DDBJ databases">
        <authorList>
            <person name="Evans L.H."/>
            <person name="Alamgir A."/>
            <person name="Owens N."/>
            <person name="Weber N.D."/>
            <person name="Virtaneva K."/>
            <person name="Barbian K."/>
            <person name="Babar A."/>
            <person name="Rosenke K."/>
        </authorList>
    </citation>
    <scope>NUCLEOTIDE SEQUENCE</scope>
    <source>
        <strain evidence="2">Nono1</strain>
    </source>
</reference>
<evidence type="ECO:0000256" key="1">
    <source>
        <dbReference type="SAM" id="MobiDB-lite"/>
    </source>
</evidence>
<dbReference type="GO" id="GO:0003677">
    <property type="term" value="F:DNA binding"/>
    <property type="evidence" value="ECO:0007669"/>
    <property type="project" value="InterPro"/>
</dbReference>
<evidence type="ECO:0000313" key="2">
    <source>
        <dbReference type="EMBL" id="SBO90611.1"/>
    </source>
</evidence>
<proteinExistence type="predicted"/>
<evidence type="ECO:0008006" key="3">
    <source>
        <dbReference type="Google" id="ProtNLM"/>
    </source>
</evidence>
<accession>A0A1M4DVP6</accession>
<sequence>MTDASGRRQRLRHSGCPTAGAARQATHDLAQSLEGAPDDRLFALWWLIAPRDLRRAEVAGLRWIDHDTDRRELTITCQLVHTDHRLSHARRRASPAGESAVR</sequence>
<organism evidence="2">
    <name type="scientific">Nonomuraea gerenzanensis</name>
    <dbReference type="NCBI Taxonomy" id="93944"/>
    <lineage>
        <taxon>Bacteria</taxon>
        <taxon>Bacillati</taxon>
        <taxon>Actinomycetota</taxon>
        <taxon>Actinomycetes</taxon>
        <taxon>Streptosporangiales</taxon>
        <taxon>Streptosporangiaceae</taxon>
        <taxon>Nonomuraea</taxon>
    </lineage>
</organism>